<keyword evidence="3" id="KW-0964">Secreted</keyword>
<keyword evidence="4 9" id="KW-0732">Signal</keyword>
<feature type="compositionally biased region" description="Basic and acidic residues" evidence="8">
    <location>
        <begin position="122"/>
        <end position="132"/>
    </location>
</feature>
<evidence type="ECO:0000256" key="3">
    <source>
        <dbReference type="ARBA" id="ARBA00022525"/>
    </source>
</evidence>
<keyword evidence="11" id="KW-1185">Reference proteome</keyword>
<reference evidence="10 11" key="1">
    <citation type="journal article" date="2020" name="Nat. Commun.">
        <title>Donkey genomes provide new insights into domestication and selection for coat color.</title>
        <authorList>
            <person name="Wang"/>
            <person name="C."/>
            <person name="Li"/>
            <person name="H."/>
            <person name="Guo"/>
            <person name="Y."/>
            <person name="Huang"/>
            <person name="J."/>
            <person name="Sun"/>
            <person name="Y."/>
            <person name="Min"/>
            <person name="J."/>
            <person name="Wang"/>
            <person name="J."/>
            <person name="Fang"/>
            <person name="X."/>
            <person name="Zhao"/>
            <person name="Z."/>
            <person name="Wang"/>
            <person name="S."/>
            <person name="Zhang"/>
            <person name="Y."/>
            <person name="Liu"/>
            <person name="Q."/>
            <person name="Jiang"/>
            <person name="Q."/>
            <person name="Wang"/>
            <person name="X."/>
            <person name="Guo"/>
            <person name="Y."/>
            <person name="Yang"/>
            <person name="C."/>
            <person name="Wang"/>
            <person name="Y."/>
            <person name="Tian"/>
            <person name="F."/>
            <person name="Zhuang"/>
            <person name="G."/>
            <person name="Fan"/>
            <person name="Y."/>
            <person name="Gao"/>
            <person name="Q."/>
            <person name="Li"/>
            <person name="Y."/>
            <person name="Ju"/>
            <person name="Z."/>
            <person name="Li"/>
            <person name="J."/>
            <person name="Li"/>
            <person name="R."/>
            <person name="Hou"/>
            <person name="M."/>
            <person name="Yang"/>
            <person name="G."/>
            <person name="Liu"/>
            <person name="G."/>
            <person name="Liu"/>
            <person name="W."/>
            <person name="Guo"/>
            <person name="J."/>
            <person name="Pan"/>
            <person name="S."/>
            <person name="Fan"/>
            <person name="G."/>
            <person name="Zhang"/>
            <person name="W."/>
            <person name="Zhang"/>
            <person name="R."/>
            <person name="Yu"/>
            <person name="J."/>
            <person name="Zhang"/>
            <person name="X."/>
            <person name="Yin"/>
            <person name="Q."/>
            <person name="Ji"/>
            <person name="C."/>
            <person name="Jin"/>
            <person name="Y."/>
            <person name="Yue"/>
            <person name="G."/>
            <person name="Liu"/>
            <person name="M."/>
            <person name="Xu"/>
            <person name="J."/>
            <person name="Liu"/>
            <person name="S."/>
            <person name="Jordana"/>
            <person name="J."/>
            <person name="Noce"/>
            <person name="A."/>
            <person name="Amills"/>
            <person name="M."/>
            <person name="Wu"/>
            <person name="D.D."/>
            <person name="Li"/>
            <person name="S."/>
            <person name="Zhou"/>
            <person name="X. and Zhong"/>
            <person name="J."/>
        </authorList>
    </citation>
    <scope>NUCLEOTIDE SEQUENCE [LARGE SCALE GENOMIC DNA]</scope>
</reference>
<name>A0A9L0K424_EQUAS</name>
<comment type="similarity">
    <text evidence="2">Belongs to the guanylin family.</text>
</comment>
<proteinExistence type="inferred from homology"/>
<feature type="signal peptide" evidence="9">
    <location>
        <begin position="1"/>
        <end position="26"/>
    </location>
</feature>
<evidence type="ECO:0000256" key="9">
    <source>
        <dbReference type="SAM" id="SignalP"/>
    </source>
</evidence>
<evidence type="ECO:0000313" key="10">
    <source>
        <dbReference type="Ensembl" id="ENSEASP00005059553.1"/>
    </source>
</evidence>
<dbReference type="PANTHER" id="PTHR11318:SF4">
    <property type="entry name" value="GUANYLATE CYCLASE ACTIVATOR 2B"/>
    <property type="match status" value="1"/>
</dbReference>
<evidence type="ECO:0000256" key="8">
    <source>
        <dbReference type="SAM" id="MobiDB-lite"/>
    </source>
</evidence>
<comment type="function">
    <text evidence="6">Endogenous activator of intestinal guanylate cyclase. It stimulates this enzyme through the same receptor binding region as the heat-stable enterotoxins. May be a potent physiological regulator of intestinal fluid and electrolyte transport. May be an autocrine/paracrine regulator of intestinal salt and water transport.</text>
</comment>
<dbReference type="GO" id="GO:0030250">
    <property type="term" value="F:guanylate cyclase activator activity"/>
    <property type="evidence" value="ECO:0007669"/>
    <property type="project" value="InterPro"/>
</dbReference>
<dbReference type="PRINTS" id="PR00774">
    <property type="entry name" value="GUANYLIN"/>
</dbReference>
<dbReference type="GO" id="GO:0005576">
    <property type="term" value="C:extracellular region"/>
    <property type="evidence" value="ECO:0007669"/>
    <property type="project" value="UniProtKB-SubCell"/>
</dbReference>
<evidence type="ECO:0000313" key="11">
    <source>
        <dbReference type="Proteomes" id="UP000694387"/>
    </source>
</evidence>
<evidence type="ECO:0000256" key="1">
    <source>
        <dbReference type="ARBA" id="ARBA00004613"/>
    </source>
</evidence>
<dbReference type="Pfam" id="PF02058">
    <property type="entry name" value="Guanylin"/>
    <property type="match status" value="1"/>
</dbReference>
<dbReference type="Gene3D" id="3.90.1450.10">
    <property type="entry name" value="Guanylin"/>
    <property type="match status" value="1"/>
</dbReference>
<gene>
    <name evidence="10" type="primary">GUCA2B</name>
</gene>
<comment type="subcellular location">
    <subcellularLocation>
        <location evidence="1">Secreted</location>
    </subcellularLocation>
</comment>
<reference evidence="10" key="2">
    <citation type="submission" date="2025-08" db="UniProtKB">
        <authorList>
            <consortium name="Ensembl"/>
        </authorList>
    </citation>
    <scope>IDENTIFICATION</scope>
</reference>
<evidence type="ECO:0000256" key="2">
    <source>
        <dbReference type="ARBA" id="ARBA00009883"/>
    </source>
</evidence>
<dbReference type="Ensembl" id="ENSEAST00005042083.1">
    <property type="protein sequence ID" value="ENSEASP00005059553.1"/>
    <property type="gene ID" value="ENSEASG00005001201.2"/>
</dbReference>
<dbReference type="AlphaFoldDB" id="A0A9L0K424"/>
<evidence type="ECO:0000256" key="6">
    <source>
        <dbReference type="ARBA" id="ARBA00037765"/>
    </source>
</evidence>
<keyword evidence="5" id="KW-1015">Disulfide bond</keyword>
<feature type="region of interest" description="Disordered" evidence="8">
    <location>
        <begin position="113"/>
        <end position="132"/>
    </location>
</feature>
<evidence type="ECO:0000256" key="4">
    <source>
        <dbReference type="ARBA" id="ARBA00022729"/>
    </source>
</evidence>
<sequence length="132" mass="14531">MHSRMVSWLLPGIAVVFLVLLQSTQSVYIQYQGFQVQLESVKKLSDLEGQRVTNPHLRAQGLEPSVCLHPDLPQDLQPVCASKDAASIFKALSKCPTLQSFLPLILSPPHTPAHPVVSTKHSVAEDRAIQET</sequence>
<accession>A0A9L0K424</accession>
<dbReference type="InterPro" id="IPR036382">
    <property type="entry name" value="Guanylin_sf"/>
</dbReference>
<evidence type="ECO:0000256" key="7">
    <source>
        <dbReference type="ARBA" id="ARBA00041176"/>
    </source>
</evidence>
<protein>
    <recommendedName>
        <fullName evidence="7">Guanylate cyclase activator 2B</fullName>
    </recommendedName>
</protein>
<dbReference type="PANTHER" id="PTHR11318">
    <property type="entry name" value="GUANYLIN FAMILY MEMBER"/>
    <property type="match status" value="1"/>
</dbReference>
<reference evidence="10" key="3">
    <citation type="submission" date="2025-09" db="UniProtKB">
        <authorList>
            <consortium name="Ensembl"/>
        </authorList>
    </citation>
    <scope>IDENTIFICATION</scope>
</reference>
<organism evidence="10 11">
    <name type="scientific">Equus asinus</name>
    <name type="common">Donkey</name>
    <name type="synonym">Equus africanus asinus</name>
    <dbReference type="NCBI Taxonomy" id="9793"/>
    <lineage>
        <taxon>Eukaryota</taxon>
        <taxon>Metazoa</taxon>
        <taxon>Chordata</taxon>
        <taxon>Craniata</taxon>
        <taxon>Vertebrata</taxon>
        <taxon>Euteleostomi</taxon>
        <taxon>Mammalia</taxon>
        <taxon>Eutheria</taxon>
        <taxon>Laurasiatheria</taxon>
        <taxon>Perissodactyla</taxon>
        <taxon>Equidae</taxon>
        <taxon>Equus</taxon>
    </lineage>
</organism>
<dbReference type="GeneTree" id="ENSGT00940000154436"/>
<feature type="chain" id="PRO_5040394749" description="Guanylate cyclase activator 2B" evidence="9">
    <location>
        <begin position="27"/>
        <end position="132"/>
    </location>
</feature>
<dbReference type="InterPro" id="IPR000879">
    <property type="entry name" value="Guanylin"/>
</dbReference>
<dbReference type="SUPFAM" id="SSF89890">
    <property type="entry name" value="Proguanylin"/>
    <property type="match status" value="1"/>
</dbReference>
<evidence type="ECO:0000256" key="5">
    <source>
        <dbReference type="ARBA" id="ARBA00023157"/>
    </source>
</evidence>
<dbReference type="Proteomes" id="UP000694387">
    <property type="component" value="Chromosome 5"/>
</dbReference>